<evidence type="ECO:0000256" key="1">
    <source>
        <dbReference type="ARBA" id="ARBA00011353"/>
    </source>
</evidence>
<organism evidence="4 5">
    <name type="scientific">Microdochium trichocladiopsis</name>
    <dbReference type="NCBI Taxonomy" id="1682393"/>
    <lineage>
        <taxon>Eukaryota</taxon>
        <taxon>Fungi</taxon>
        <taxon>Dikarya</taxon>
        <taxon>Ascomycota</taxon>
        <taxon>Pezizomycotina</taxon>
        <taxon>Sordariomycetes</taxon>
        <taxon>Xylariomycetidae</taxon>
        <taxon>Xylariales</taxon>
        <taxon>Microdochiaceae</taxon>
        <taxon>Microdochium</taxon>
    </lineage>
</organism>
<dbReference type="PROSITE" id="PS50013">
    <property type="entry name" value="CHROMO_2"/>
    <property type="match status" value="1"/>
</dbReference>
<dbReference type="Gene3D" id="2.40.50.40">
    <property type="match status" value="2"/>
</dbReference>
<gene>
    <name evidence="4" type="ORF">B0I36DRAFT_388958</name>
</gene>
<accession>A0A9P8XT83</accession>
<sequence>MKATQDTGTRKRKAPSGLDDTAHLPRQSAKLHRLPPSSGQVLTCRPTEIGELDTTSPEQKDHDQSSAKTVPLADMDKVDHLFEPRFPDCGIPSPNDPHSQQNKTQVEAPTEPEEAQDEAIRKEEEGEIREVHALLNHKLLGNKSVDLLVHWEGESVEVATWVPEAEIQPGASELLFDYWEKVGGRDQVLFKNEEAEYHIFKILKHTGKARGGFKLECQWVGYPASKGHTSWETEAKLRDIAPELLESYWKRNLVVLKKNKARENRSDARE</sequence>
<dbReference type="Proteomes" id="UP000756346">
    <property type="component" value="Unassembled WGS sequence"/>
</dbReference>
<dbReference type="EMBL" id="JAGTJQ010000012">
    <property type="protein sequence ID" value="KAH7016337.1"/>
    <property type="molecule type" value="Genomic_DNA"/>
</dbReference>
<feature type="compositionally biased region" description="Basic and acidic residues" evidence="2">
    <location>
        <begin position="74"/>
        <end position="86"/>
    </location>
</feature>
<feature type="compositionally biased region" description="Polar residues" evidence="2">
    <location>
        <begin position="96"/>
        <end position="107"/>
    </location>
</feature>
<dbReference type="AlphaFoldDB" id="A0A9P8XT83"/>
<dbReference type="SMART" id="SM00298">
    <property type="entry name" value="CHROMO"/>
    <property type="match status" value="2"/>
</dbReference>
<dbReference type="OrthoDB" id="433924at2759"/>
<dbReference type="CDD" id="cd00024">
    <property type="entry name" value="CD_CSD"/>
    <property type="match status" value="2"/>
</dbReference>
<comment type="caution">
    <text evidence="4">The sequence shown here is derived from an EMBL/GenBank/DDBJ whole genome shotgun (WGS) entry which is preliminary data.</text>
</comment>
<reference evidence="4" key="1">
    <citation type="journal article" date="2021" name="Nat. Commun.">
        <title>Genetic determinants of endophytism in the Arabidopsis root mycobiome.</title>
        <authorList>
            <person name="Mesny F."/>
            <person name="Miyauchi S."/>
            <person name="Thiergart T."/>
            <person name="Pickel B."/>
            <person name="Atanasova L."/>
            <person name="Karlsson M."/>
            <person name="Huettel B."/>
            <person name="Barry K.W."/>
            <person name="Haridas S."/>
            <person name="Chen C."/>
            <person name="Bauer D."/>
            <person name="Andreopoulos W."/>
            <person name="Pangilinan J."/>
            <person name="LaButti K."/>
            <person name="Riley R."/>
            <person name="Lipzen A."/>
            <person name="Clum A."/>
            <person name="Drula E."/>
            <person name="Henrissat B."/>
            <person name="Kohler A."/>
            <person name="Grigoriev I.V."/>
            <person name="Martin F.M."/>
            <person name="Hacquard S."/>
        </authorList>
    </citation>
    <scope>NUCLEOTIDE SEQUENCE</scope>
    <source>
        <strain evidence="4">MPI-CAGE-CH-0230</strain>
    </source>
</reference>
<dbReference type="InterPro" id="IPR023780">
    <property type="entry name" value="Chromo_domain"/>
</dbReference>
<dbReference type="Pfam" id="PF00385">
    <property type="entry name" value="Chromo"/>
    <property type="match status" value="2"/>
</dbReference>
<comment type="subunit">
    <text evidence="1">Component of the NuA4 histone acetyltransferase complex.</text>
</comment>
<proteinExistence type="predicted"/>
<evidence type="ECO:0000256" key="2">
    <source>
        <dbReference type="SAM" id="MobiDB-lite"/>
    </source>
</evidence>
<dbReference type="InterPro" id="IPR000953">
    <property type="entry name" value="Chromo/chromo_shadow_dom"/>
</dbReference>
<name>A0A9P8XT83_9PEZI</name>
<feature type="domain" description="Chromo" evidence="3">
    <location>
        <begin position="197"/>
        <end position="260"/>
    </location>
</feature>
<evidence type="ECO:0000259" key="3">
    <source>
        <dbReference type="PROSITE" id="PS50013"/>
    </source>
</evidence>
<protein>
    <recommendedName>
        <fullName evidence="3">Chromo domain-containing protein</fullName>
    </recommendedName>
</protein>
<dbReference type="RefSeq" id="XP_046005961.1">
    <property type="nucleotide sequence ID" value="XM_046161281.1"/>
</dbReference>
<feature type="region of interest" description="Disordered" evidence="2">
    <location>
        <begin position="1"/>
        <end position="122"/>
    </location>
</feature>
<evidence type="ECO:0000313" key="5">
    <source>
        <dbReference type="Proteomes" id="UP000756346"/>
    </source>
</evidence>
<dbReference type="InterPro" id="IPR016197">
    <property type="entry name" value="Chromo-like_dom_sf"/>
</dbReference>
<keyword evidence="5" id="KW-1185">Reference proteome</keyword>
<dbReference type="SUPFAM" id="SSF54160">
    <property type="entry name" value="Chromo domain-like"/>
    <property type="match status" value="2"/>
</dbReference>
<evidence type="ECO:0000313" key="4">
    <source>
        <dbReference type="EMBL" id="KAH7016337.1"/>
    </source>
</evidence>
<dbReference type="GeneID" id="70190827"/>
<dbReference type="GO" id="GO:0006338">
    <property type="term" value="P:chromatin remodeling"/>
    <property type="evidence" value="ECO:0007669"/>
    <property type="project" value="UniProtKB-ARBA"/>
</dbReference>